<dbReference type="PROSITE" id="PS51164">
    <property type="entry name" value="CBM1_2"/>
    <property type="match status" value="1"/>
</dbReference>
<dbReference type="Proteomes" id="UP000015100">
    <property type="component" value="Unassembled WGS sequence"/>
</dbReference>
<keyword evidence="2" id="KW-0812">Transmembrane</keyword>
<keyword evidence="1" id="KW-0732">Signal</keyword>
<dbReference type="EMBL" id="AQGS01000443">
    <property type="protein sequence ID" value="EPS40001.1"/>
    <property type="molecule type" value="Genomic_DNA"/>
</dbReference>
<protein>
    <recommendedName>
        <fullName evidence="3">CBM1 domain-containing protein</fullName>
    </recommendedName>
</protein>
<dbReference type="HOGENOM" id="CLU_076629_0_0_1"/>
<evidence type="ECO:0000259" key="3">
    <source>
        <dbReference type="PROSITE" id="PS51164"/>
    </source>
</evidence>
<dbReference type="AlphaFoldDB" id="S8AFR3"/>
<reference evidence="4 5" key="1">
    <citation type="journal article" date="2013" name="PLoS Genet.">
        <title>Genomic mechanisms accounting for the adaptation to parasitism in nematode-trapping fungi.</title>
        <authorList>
            <person name="Meerupati T."/>
            <person name="Andersson K.M."/>
            <person name="Friman E."/>
            <person name="Kumar D."/>
            <person name="Tunlid A."/>
            <person name="Ahren D."/>
        </authorList>
    </citation>
    <scope>NUCLEOTIDE SEQUENCE [LARGE SCALE GENOMIC DNA]</scope>
    <source>
        <strain evidence="4 5">CBS 200.50</strain>
    </source>
</reference>
<keyword evidence="2" id="KW-1133">Transmembrane helix</keyword>
<name>S8AFR3_DACHA</name>
<keyword evidence="5" id="KW-1185">Reference proteome</keyword>
<dbReference type="GO" id="GO:0030248">
    <property type="term" value="F:cellulose binding"/>
    <property type="evidence" value="ECO:0007669"/>
    <property type="project" value="InterPro"/>
</dbReference>
<dbReference type="InterPro" id="IPR000254">
    <property type="entry name" value="CBD"/>
</dbReference>
<organism evidence="4 5">
    <name type="scientific">Dactylellina haptotyla (strain CBS 200.50)</name>
    <name type="common">Nematode-trapping fungus</name>
    <name type="synonym">Monacrosporium haptotylum</name>
    <dbReference type="NCBI Taxonomy" id="1284197"/>
    <lineage>
        <taxon>Eukaryota</taxon>
        <taxon>Fungi</taxon>
        <taxon>Dikarya</taxon>
        <taxon>Ascomycota</taxon>
        <taxon>Pezizomycotina</taxon>
        <taxon>Orbiliomycetes</taxon>
        <taxon>Orbiliales</taxon>
        <taxon>Orbiliaceae</taxon>
        <taxon>Dactylellina</taxon>
    </lineage>
</organism>
<keyword evidence="2" id="KW-0472">Membrane</keyword>
<dbReference type="GO" id="GO:0005975">
    <property type="term" value="P:carbohydrate metabolic process"/>
    <property type="evidence" value="ECO:0007669"/>
    <property type="project" value="InterPro"/>
</dbReference>
<comment type="caution">
    <text evidence="4">The sequence shown here is derived from an EMBL/GenBank/DDBJ whole genome shotgun (WGS) entry which is preliminary data.</text>
</comment>
<reference evidence="5" key="2">
    <citation type="submission" date="2013-04" db="EMBL/GenBank/DDBJ databases">
        <title>Genomic mechanisms accounting for the adaptation to parasitism in nematode-trapping fungi.</title>
        <authorList>
            <person name="Ahren D.G."/>
        </authorList>
    </citation>
    <scope>NUCLEOTIDE SEQUENCE [LARGE SCALE GENOMIC DNA]</scope>
    <source>
        <strain evidence="5">CBS 200.50</strain>
    </source>
</reference>
<dbReference type="Pfam" id="PF00734">
    <property type="entry name" value="CBM_1"/>
    <property type="match status" value="1"/>
</dbReference>
<dbReference type="OrthoDB" id="5286923at2759"/>
<dbReference type="SUPFAM" id="SSF57180">
    <property type="entry name" value="Cellulose-binding domain"/>
    <property type="match status" value="1"/>
</dbReference>
<evidence type="ECO:0000313" key="5">
    <source>
        <dbReference type="Proteomes" id="UP000015100"/>
    </source>
</evidence>
<accession>S8AFR3</accession>
<gene>
    <name evidence="4" type="ORF">H072_6427</name>
</gene>
<dbReference type="GO" id="GO:0005576">
    <property type="term" value="C:extracellular region"/>
    <property type="evidence" value="ECO:0007669"/>
    <property type="project" value="InterPro"/>
</dbReference>
<proteinExistence type="predicted"/>
<evidence type="ECO:0000256" key="1">
    <source>
        <dbReference type="ARBA" id="ARBA00022729"/>
    </source>
</evidence>
<feature type="transmembrane region" description="Helical" evidence="2">
    <location>
        <begin position="12"/>
        <end position="36"/>
    </location>
</feature>
<dbReference type="InterPro" id="IPR035971">
    <property type="entry name" value="CBD_sf"/>
</dbReference>
<evidence type="ECO:0000313" key="4">
    <source>
        <dbReference type="EMBL" id="EPS40001.1"/>
    </source>
</evidence>
<evidence type="ECO:0000256" key="2">
    <source>
        <dbReference type="SAM" id="Phobius"/>
    </source>
</evidence>
<dbReference type="OMA" id="NLCPTDF"/>
<sequence>MRFQSKSSSGSIKLAILISSVYVSPCLAWGGLFGGWSPWRSFGGFKRDLEGGELQGRDWDTSEWNGGNLFPGLEQANGLEKRQADCPQCYFAPTITYVLSSTETYMATPYGGCTIGGSTSNLCPTDFACACQTNSTSICIPTTVAPATPTCTPYTGPVTTGNDWTIIGTEPSDTSVWIYTLSSLNPSFADPSGQCGGTIQNGATTWDPAKTKCPSAQRCACINTGLSTCINTNDANYRGTECPNTCKYEFTVSLPAPSETAKLNAQCGGSCWNGPTNCPSGASCRTESSPTSGAFAACVTTGGFVRMKVRSPDGGYEVVDNLPAQVRAVATPVLL</sequence>
<feature type="domain" description="CBM1" evidence="3">
    <location>
        <begin position="259"/>
        <end position="299"/>
    </location>
</feature>